<comment type="caution">
    <text evidence="1">The sequence shown here is derived from an EMBL/GenBank/DDBJ whole genome shotgun (WGS) entry which is preliminary data.</text>
</comment>
<gene>
    <name evidence="1" type="ORF">GMARGA_LOCUS9038</name>
</gene>
<dbReference type="EMBL" id="CAJVQB010004760">
    <property type="protein sequence ID" value="CAG8644784.1"/>
    <property type="molecule type" value="Genomic_DNA"/>
</dbReference>
<organism evidence="1 2">
    <name type="scientific">Gigaspora margarita</name>
    <dbReference type="NCBI Taxonomy" id="4874"/>
    <lineage>
        <taxon>Eukaryota</taxon>
        <taxon>Fungi</taxon>
        <taxon>Fungi incertae sedis</taxon>
        <taxon>Mucoromycota</taxon>
        <taxon>Glomeromycotina</taxon>
        <taxon>Glomeromycetes</taxon>
        <taxon>Diversisporales</taxon>
        <taxon>Gigasporaceae</taxon>
        <taxon>Gigaspora</taxon>
    </lineage>
</organism>
<evidence type="ECO:0000313" key="2">
    <source>
        <dbReference type="Proteomes" id="UP000789901"/>
    </source>
</evidence>
<protein>
    <submittedName>
        <fullName evidence="1">45913_t:CDS:1</fullName>
    </submittedName>
</protein>
<reference evidence="1 2" key="1">
    <citation type="submission" date="2021-06" db="EMBL/GenBank/DDBJ databases">
        <authorList>
            <person name="Kallberg Y."/>
            <person name="Tangrot J."/>
            <person name="Rosling A."/>
        </authorList>
    </citation>
    <scope>NUCLEOTIDE SEQUENCE [LARGE SCALE GENOMIC DNA]</scope>
    <source>
        <strain evidence="1 2">120-4 pot B 10/14</strain>
    </source>
</reference>
<proteinExistence type="predicted"/>
<name>A0ABN7UP91_GIGMA</name>
<evidence type="ECO:0000313" key="1">
    <source>
        <dbReference type="EMBL" id="CAG8644784.1"/>
    </source>
</evidence>
<keyword evidence="2" id="KW-1185">Reference proteome</keyword>
<accession>A0ABN7UP91</accession>
<sequence>MNQFPNKGPIFKNKALIEYYAILPELQCLARIMEISLQDVQWNTVQPAQLPISSSG</sequence>
<dbReference type="Proteomes" id="UP000789901">
    <property type="component" value="Unassembled WGS sequence"/>
</dbReference>